<sequence length="115" mass="12980">MTVVSKRLEPKRIQIRALGHSRSLCKDDEENEDINEVSSTNLSVELIMMTLFNAHDTWRIKRKRFTSRSFLRLTSLSSTMAVSSLVSANRLLSLDFIFVSFSAAFSESLDSTAMG</sequence>
<name>A0A915JTQ2_ROMCU</name>
<accession>A0A915JTQ2</accession>
<keyword evidence="1" id="KW-1185">Reference proteome</keyword>
<protein>
    <submittedName>
        <fullName evidence="2">Uncharacterized protein</fullName>
    </submittedName>
</protein>
<dbReference type="AlphaFoldDB" id="A0A915JTQ2"/>
<proteinExistence type="predicted"/>
<dbReference type="Proteomes" id="UP000887565">
    <property type="component" value="Unplaced"/>
</dbReference>
<dbReference type="WBParaSite" id="nRc.2.0.1.t29429-RA">
    <property type="protein sequence ID" value="nRc.2.0.1.t29429-RA"/>
    <property type="gene ID" value="nRc.2.0.1.g29429"/>
</dbReference>
<evidence type="ECO:0000313" key="1">
    <source>
        <dbReference type="Proteomes" id="UP000887565"/>
    </source>
</evidence>
<evidence type="ECO:0000313" key="2">
    <source>
        <dbReference type="WBParaSite" id="nRc.2.0.1.t29429-RA"/>
    </source>
</evidence>
<reference evidence="2" key="1">
    <citation type="submission" date="2022-11" db="UniProtKB">
        <authorList>
            <consortium name="WormBaseParasite"/>
        </authorList>
    </citation>
    <scope>IDENTIFICATION</scope>
</reference>
<organism evidence="1 2">
    <name type="scientific">Romanomermis culicivorax</name>
    <name type="common">Nematode worm</name>
    <dbReference type="NCBI Taxonomy" id="13658"/>
    <lineage>
        <taxon>Eukaryota</taxon>
        <taxon>Metazoa</taxon>
        <taxon>Ecdysozoa</taxon>
        <taxon>Nematoda</taxon>
        <taxon>Enoplea</taxon>
        <taxon>Dorylaimia</taxon>
        <taxon>Mermithida</taxon>
        <taxon>Mermithoidea</taxon>
        <taxon>Mermithidae</taxon>
        <taxon>Romanomermis</taxon>
    </lineage>
</organism>